<evidence type="ECO:0000256" key="1">
    <source>
        <dbReference type="ARBA" id="ARBA00009995"/>
    </source>
</evidence>
<comment type="similarity">
    <text evidence="1 3">Belongs to the UDP-glycosyltransferase family.</text>
</comment>
<protein>
    <submittedName>
        <fullName evidence="5">UDP-glycosyltransferases domain-containing protein</fullName>
    </submittedName>
</protein>
<dbReference type="PROSITE" id="PS00375">
    <property type="entry name" value="UDPGT"/>
    <property type="match status" value="1"/>
</dbReference>
<reference evidence="4" key="1">
    <citation type="submission" date="2022-10" db="EMBL/GenBank/DDBJ databases">
        <authorList>
            <person name="Chen Y."/>
            <person name="Dougan E. K."/>
            <person name="Chan C."/>
            <person name="Rhodes N."/>
            <person name="Thang M."/>
        </authorList>
    </citation>
    <scope>NUCLEOTIDE SEQUENCE</scope>
</reference>
<dbReference type="PANTHER" id="PTHR11926">
    <property type="entry name" value="GLUCOSYL/GLUCURONOSYL TRANSFERASES"/>
    <property type="match status" value="1"/>
</dbReference>
<dbReference type="AlphaFoldDB" id="A0A9P1FTW0"/>
<dbReference type="CDD" id="cd03784">
    <property type="entry name" value="GT1_Gtf-like"/>
    <property type="match status" value="1"/>
</dbReference>
<dbReference type="EMBL" id="CAMXCT010001103">
    <property type="protein sequence ID" value="CAI3986675.1"/>
    <property type="molecule type" value="Genomic_DNA"/>
</dbReference>
<reference evidence="5 6" key="2">
    <citation type="submission" date="2024-05" db="EMBL/GenBank/DDBJ databases">
        <authorList>
            <person name="Chen Y."/>
            <person name="Shah S."/>
            <person name="Dougan E. K."/>
            <person name="Thang M."/>
            <person name="Chan C."/>
        </authorList>
    </citation>
    <scope>NUCLEOTIDE SEQUENCE [LARGE SCALE GENOMIC DNA]</scope>
</reference>
<dbReference type="Proteomes" id="UP001152797">
    <property type="component" value="Unassembled WGS sequence"/>
</dbReference>
<sequence>MASVAVVVVAADRGHFNWSLPLAEALVTDDVVQKVEYWTSEESQPWLGGGLPPQVTLGGSTGSFSQTKKLVDVFTELSSSGDTDEEGGRALEEHFAQEVQRRGVAPTLEEALSKTTPPQEVQDALLHRLKMRDVAIVVYEQTWCSWAEAVAQKAAVPSIAFQPSYIDVFRHSAGCPPRAFQQTFNFGSEGMVYTLASCLRRHAPVPAGRHAVGAILPRRRSLAAALRSEDQDQELLTWLNLDGPPVVYCSLGSHMLSRVLGPGSLTALVKGLLAVPCRVLFVLSKTAREFADADPEFAKLAVEEKVKLPEWVNQPAVLAHHSTSLFLSHCGANSLHEALACGRPILALPFFDDQYYNAAALVEAGCALRIAKRPVEAQQVTAAVKKLLSPDAKLAAEKLQQELVAEDGTLQAAKWVAHVIAHGNACADPLDP</sequence>
<dbReference type="InterPro" id="IPR002213">
    <property type="entry name" value="UDP_glucos_trans"/>
</dbReference>
<evidence type="ECO:0000313" key="5">
    <source>
        <dbReference type="EMBL" id="CAL4773987.1"/>
    </source>
</evidence>
<dbReference type="Gene3D" id="3.40.50.2000">
    <property type="entry name" value="Glycogen Phosphorylase B"/>
    <property type="match status" value="2"/>
</dbReference>
<evidence type="ECO:0000256" key="3">
    <source>
        <dbReference type="RuleBase" id="RU003718"/>
    </source>
</evidence>
<accession>A0A9P1FTW0</accession>
<gene>
    <name evidence="4" type="ORF">C1SCF055_LOCUS14014</name>
</gene>
<dbReference type="Pfam" id="PF00201">
    <property type="entry name" value="UDPGT"/>
    <property type="match status" value="1"/>
</dbReference>
<proteinExistence type="inferred from homology"/>
<evidence type="ECO:0000313" key="6">
    <source>
        <dbReference type="Proteomes" id="UP001152797"/>
    </source>
</evidence>
<dbReference type="GO" id="GO:0080043">
    <property type="term" value="F:quercetin 3-O-glucosyltransferase activity"/>
    <property type="evidence" value="ECO:0007669"/>
    <property type="project" value="TreeGrafter"/>
</dbReference>
<keyword evidence="3" id="KW-0328">Glycosyltransferase</keyword>
<comment type="caution">
    <text evidence="4">The sequence shown here is derived from an EMBL/GenBank/DDBJ whole genome shotgun (WGS) entry which is preliminary data.</text>
</comment>
<organism evidence="4">
    <name type="scientific">Cladocopium goreaui</name>
    <dbReference type="NCBI Taxonomy" id="2562237"/>
    <lineage>
        <taxon>Eukaryota</taxon>
        <taxon>Sar</taxon>
        <taxon>Alveolata</taxon>
        <taxon>Dinophyceae</taxon>
        <taxon>Suessiales</taxon>
        <taxon>Symbiodiniaceae</taxon>
        <taxon>Cladocopium</taxon>
    </lineage>
</organism>
<dbReference type="GO" id="GO:0080044">
    <property type="term" value="F:quercetin 7-O-glucosyltransferase activity"/>
    <property type="evidence" value="ECO:0007669"/>
    <property type="project" value="TreeGrafter"/>
</dbReference>
<dbReference type="SUPFAM" id="SSF53756">
    <property type="entry name" value="UDP-Glycosyltransferase/glycogen phosphorylase"/>
    <property type="match status" value="1"/>
</dbReference>
<dbReference type="OrthoDB" id="433634at2759"/>
<dbReference type="EMBL" id="CAMXCT030001103">
    <property type="protein sequence ID" value="CAL4773987.1"/>
    <property type="molecule type" value="Genomic_DNA"/>
</dbReference>
<dbReference type="PANTHER" id="PTHR11926:SF774">
    <property type="entry name" value="UDP-GLYCOSYLTRANSFERASE 85A1-RELATED"/>
    <property type="match status" value="1"/>
</dbReference>
<evidence type="ECO:0000313" key="4">
    <source>
        <dbReference type="EMBL" id="CAI3986675.1"/>
    </source>
</evidence>
<keyword evidence="6" id="KW-1185">Reference proteome</keyword>
<name>A0A9P1FTW0_9DINO</name>
<evidence type="ECO:0000256" key="2">
    <source>
        <dbReference type="ARBA" id="ARBA00022679"/>
    </source>
</evidence>
<dbReference type="InterPro" id="IPR035595">
    <property type="entry name" value="UDP_glycos_trans_CS"/>
</dbReference>
<keyword evidence="2 3" id="KW-0808">Transferase</keyword>
<dbReference type="EMBL" id="CAMXCT020001103">
    <property type="protein sequence ID" value="CAL1140050.1"/>
    <property type="molecule type" value="Genomic_DNA"/>
</dbReference>